<accession>A0ABD2ZCL3</accession>
<sequence length="188" mass="21084">MSTIPVLALPDFSKPFILEIYDSTKAIGAVLMQQGRPLAYQSQALGIRNKGLSIYEKELLFLIIAVTKCRHYLLGSHFIIKTDHESLKYLIDQKISIILQQRWITKLLGLDYEIQIKRGKENIVADALSGKQQLEEASQGFGELSINAVMLTKSTWLSKVTNSYAGDPKARELLMKLAVKAPQMPAYS</sequence>
<name>A0ABD2ZCL3_9GENT</name>
<evidence type="ECO:0000256" key="3">
    <source>
        <dbReference type="ARBA" id="ARBA00022722"/>
    </source>
</evidence>
<reference evidence="8 9" key="1">
    <citation type="submission" date="2024-11" db="EMBL/GenBank/DDBJ databases">
        <title>A near-complete genome assembly of Cinchona calisaya.</title>
        <authorList>
            <person name="Lian D.C."/>
            <person name="Zhao X.W."/>
            <person name="Wei L."/>
        </authorList>
    </citation>
    <scope>NUCLEOTIDE SEQUENCE [LARGE SCALE GENOMIC DNA]</scope>
    <source>
        <tissue evidence="8">Nenye</tissue>
    </source>
</reference>
<dbReference type="Proteomes" id="UP001630127">
    <property type="component" value="Unassembled WGS sequence"/>
</dbReference>
<evidence type="ECO:0000256" key="4">
    <source>
        <dbReference type="ARBA" id="ARBA00022759"/>
    </source>
</evidence>
<evidence type="ECO:0000256" key="2">
    <source>
        <dbReference type="ARBA" id="ARBA00022695"/>
    </source>
</evidence>
<comment type="caution">
    <text evidence="8">The sequence shown here is derived from an EMBL/GenBank/DDBJ whole genome shotgun (WGS) entry which is preliminary data.</text>
</comment>
<dbReference type="InterPro" id="IPR041373">
    <property type="entry name" value="RT_RNaseH"/>
</dbReference>
<dbReference type="AlphaFoldDB" id="A0ABD2ZCL3"/>
<dbReference type="GO" id="GO:0004519">
    <property type="term" value="F:endonuclease activity"/>
    <property type="evidence" value="ECO:0007669"/>
    <property type="project" value="UniProtKB-KW"/>
</dbReference>
<evidence type="ECO:0000256" key="6">
    <source>
        <dbReference type="ARBA" id="ARBA00022918"/>
    </source>
</evidence>
<evidence type="ECO:0000313" key="9">
    <source>
        <dbReference type="Proteomes" id="UP001630127"/>
    </source>
</evidence>
<keyword evidence="4" id="KW-0255">Endonuclease</keyword>
<dbReference type="EMBL" id="JBJUIK010000010">
    <property type="protein sequence ID" value="KAL3516551.1"/>
    <property type="molecule type" value="Genomic_DNA"/>
</dbReference>
<evidence type="ECO:0000256" key="1">
    <source>
        <dbReference type="ARBA" id="ARBA00022679"/>
    </source>
</evidence>
<keyword evidence="1" id="KW-0808">Transferase</keyword>
<keyword evidence="2" id="KW-0548">Nucleotidyltransferase</keyword>
<dbReference type="SUPFAM" id="SSF56672">
    <property type="entry name" value="DNA/RNA polymerases"/>
    <property type="match status" value="1"/>
</dbReference>
<dbReference type="InterPro" id="IPR043502">
    <property type="entry name" value="DNA/RNA_pol_sf"/>
</dbReference>
<evidence type="ECO:0000256" key="5">
    <source>
        <dbReference type="ARBA" id="ARBA00022801"/>
    </source>
</evidence>
<proteinExistence type="predicted"/>
<keyword evidence="6" id="KW-0695">RNA-directed DNA polymerase</keyword>
<keyword evidence="3" id="KW-0540">Nuclease</keyword>
<protein>
    <recommendedName>
        <fullName evidence="7">Reverse transcriptase RNase H-like domain-containing protein</fullName>
    </recommendedName>
</protein>
<gene>
    <name evidence="8" type="ORF">ACH5RR_023453</name>
</gene>
<dbReference type="InterPro" id="IPR050951">
    <property type="entry name" value="Retrovirus_Pol_polyprotein"/>
</dbReference>
<feature type="domain" description="Reverse transcriptase RNase H-like" evidence="7">
    <location>
        <begin position="11"/>
        <end position="107"/>
    </location>
</feature>
<evidence type="ECO:0000259" key="7">
    <source>
        <dbReference type="Pfam" id="PF17917"/>
    </source>
</evidence>
<dbReference type="Gene3D" id="3.10.20.370">
    <property type="match status" value="1"/>
</dbReference>
<keyword evidence="5" id="KW-0378">Hydrolase</keyword>
<evidence type="ECO:0000313" key="8">
    <source>
        <dbReference type="EMBL" id="KAL3516551.1"/>
    </source>
</evidence>
<dbReference type="GO" id="GO:0003964">
    <property type="term" value="F:RNA-directed DNA polymerase activity"/>
    <property type="evidence" value="ECO:0007669"/>
    <property type="project" value="UniProtKB-KW"/>
</dbReference>
<keyword evidence="9" id="KW-1185">Reference proteome</keyword>
<dbReference type="Pfam" id="PF17917">
    <property type="entry name" value="RT_RNaseH"/>
    <property type="match status" value="1"/>
</dbReference>
<dbReference type="GO" id="GO:0016787">
    <property type="term" value="F:hydrolase activity"/>
    <property type="evidence" value="ECO:0007669"/>
    <property type="project" value="UniProtKB-KW"/>
</dbReference>
<dbReference type="PANTHER" id="PTHR37984">
    <property type="entry name" value="PROTEIN CBG26694"/>
    <property type="match status" value="1"/>
</dbReference>
<dbReference type="CDD" id="cd09274">
    <property type="entry name" value="RNase_HI_RT_Ty3"/>
    <property type="match status" value="1"/>
</dbReference>
<organism evidence="8 9">
    <name type="scientific">Cinchona calisaya</name>
    <dbReference type="NCBI Taxonomy" id="153742"/>
    <lineage>
        <taxon>Eukaryota</taxon>
        <taxon>Viridiplantae</taxon>
        <taxon>Streptophyta</taxon>
        <taxon>Embryophyta</taxon>
        <taxon>Tracheophyta</taxon>
        <taxon>Spermatophyta</taxon>
        <taxon>Magnoliopsida</taxon>
        <taxon>eudicotyledons</taxon>
        <taxon>Gunneridae</taxon>
        <taxon>Pentapetalae</taxon>
        <taxon>asterids</taxon>
        <taxon>lamiids</taxon>
        <taxon>Gentianales</taxon>
        <taxon>Rubiaceae</taxon>
        <taxon>Cinchonoideae</taxon>
        <taxon>Cinchoneae</taxon>
        <taxon>Cinchona</taxon>
    </lineage>
</organism>
<dbReference type="PANTHER" id="PTHR37984:SF5">
    <property type="entry name" value="PROTEIN NYNRIN-LIKE"/>
    <property type="match status" value="1"/>
</dbReference>